<reference evidence="1" key="1">
    <citation type="submission" date="2022-07" db="EMBL/GenBank/DDBJ databases">
        <title>Genome Sequence of Agrocybe chaxingu.</title>
        <authorList>
            <person name="Buettner E."/>
        </authorList>
    </citation>
    <scope>NUCLEOTIDE SEQUENCE</scope>
    <source>
        <strain evidence="1">MP-N11</strain>
    </source>
</reference>
<accession>A0A9W8JX66</accession>
<evidence type="ECO:0000313" key="2">
    <source>
        <dbReference type="Proteomes" id="UP001148786"/>
    </source>
</evidence>
<dbReference type="Proteomes" id="UP001148786">
    <property type="component" value="Unassembled WGS sequence"/>
</dbReference>
<evidence type="ECO:0000313" key="1">
    <source>
        <dbReference type="EMBL" id="KAJ3503010.1"/>
    </source>
</evidence>
<keyword evidence="2" id="KW-1185">Reference proteome</keyword>
<proteinExistence type="predicted"/>
<gene>
    <name evidence="1" type="ORF">NLJ89_g8627</name>
</gene>
<evidence type="ECO:0008006" key="3">
    <source>
        <dbReference type="Google" id="ProtNLM"/>
    </source>
</evidence>
<organism evidence="1 2">
    <name type="scientific">Agrocybe chaxingu</name>
    <dbReference type="NCBI Taxonomy" id="84603"/>
    <lineage>
        <taxon>Eukaryota</taxon>
        <taxon>Fungi</taxon>
        <taxon>Dikarya</taxon>
        <taxon>Basidiomycota</taxon>
        <taxon>Agaricomycotina</taxon>
        <taxon>Agaricomycetes</taxon>
        <taxon>Agaricomycetidae</taxon>
        <taxon>Agaricales</taxon>
        <taxon>Agaricineae</taxon>
        <taxon>Strophariaceae</taxon>
        <taxon>Agrocybe</taxon>
    </lineage>
</organism>
<comment type="caution">
    <text evidence="1">The sequence shown here is derived from an EMBL/GenBank/DDBJ whole genome shotgun (WGS) entry which is preliminary data.</text>
</comment>
<dbReference type="EMBL" id="JANKHO010001200">
    <property type="protein sequence ID" value="KAJ3503010.1"/>
    <property type="molecule type" value="Genomic_DNA"/>
</dbReference>
<dbReference type="AlphaFoldDB" id="A0A9W8JX66"/>
<sequence length="200" mass="20849">MYGGGAVLGGKSEDALLDNIGISDDSGTDFVVEAYLAGSLERYFADQWGAEGNEADTEAGSPPPPARGWGKGRLKAVWTGIIGMSADFQPWVGRVPKVVSGRKEPDLSLAVVKGLAGGGKKGVDSFAKHRLAPPGEWISAGFTGEGMVHAWLSGKALARMVLGQPSADPEAGDIALPAPFLITEKRVKRANIEETLASFA</sequence>
<dbReference type="OrthoDB" id="3043316at2759"/>
<name>A0A9W8JX66_9AGAR</name>
<protein>
    <recommendedName>
        <fullName evidence="3">FAD dependent oxidoreductase domain-containing protein</fullName>
    </recommendedName>
</protein>